<feature type="non-terminal residue" evidence="1">
    <location>
        <position position="1"/>
    </location>
</feature>
<organism evidence="1 2">
    <name type="scientific">Citrus sinensis</name>
    <name type="common">Sweet orange</name>
    <name type="synonym">Citrus aurantium var. sinensis</name>
    <dbReference type="NCBI Taxonomy" id="2711"/>
    <lineage>
        <taxon>Eukaryota</taxon>
        <taxon>Viridiplantae</taxon>
        <taxon>Streptophyta</taxon>
        <taxon>Embryophyta</taxon>
        <taxon>Tracheophyta</taxon>
        <taxon>Spermatophyta</taxon>
        <taxon>Magnoliopsida</taxon>
        <taxon>eudicotyledons</taxon>
        <taxon>Gunneridae</taxon>
        <taxon>Pentapetalae</taxon>
        <taxon>rosids</taxon>
        <taxon>malvids</taxon>
        <taxon>Sapindales</taxon>
        <taxon>Rutaceae</taxon>
        <taxon>Aurantioideae</taxon>
        <taxon>Citrus</taxon>
    </lineage>
</organism>
<name>A0A067FUR2_CITSI</name>
<feature type="non-terminal residue" evidence="1">
    <location>
        <position position="26"/>
    </location>
</feature>
<accession>A0A067FUR2</accession>
<dbReference type="Proteomes" id="UP000027120">
    <property type="component" value="Unassembled WGS sequence"/>
</dbReference>
<protein>
    <submittedName>
        <fullName evidence="1">Uncharacterized protein</fullName>
    </submittedName>
</protein>
<dbReference type="AlphaFoldDB" id="A0A067FUR2"/>
<dbReference type="EMBL" id="KK784891">
    <property type="protein sequence ID" value="KDO69910.1"/>
    <property type="molecule type" value="Genomic_DNA"/>
</dbReference>
<sequence>KVDSVLKRVNKLGKRADNFASGVKEH</sequence>
<evidence type="ECO:0000313" key="1">
    <source>
        <dbReference type="EMBL" id="KDO69910.1"/>
    </source>
</evidence>
<keyword evidence="2" id="KW-1185">Reference proteome</keyword>
<gene>
    <name evidence="1" type="ORF">CISIN_1g0372711mg</name>
</gene>
<proteinExistence type="predicted"/>
<evidence type="ECO:0000313" key="2">
    <source>
        <dbReference type="Proteomes" id="UP000027120"/>
    </source>
</evidence>
<reference evidence="1 2" key="1">
    <citation type="submission" date="2014-04" db="EMBL/GenBank/DDBJ databases">
        <authorList>
            <consortium name="International Citrus Genome Consortium"/>
            <person name="Gmitter F."/>
            <person name="Chen C."/>
            <person name="Farmerie W."/>
            <person name="Harkins T."/>
            <person name="Desany B."/>
            <person name="Mohiuddin M."/>
            <person name="Kodira C."/>
            <person name="Borodovsky M."/>
            <person name="Lomsadze A."/>
            <person name="Burns P."/>
            <person name="Jenkins J."/>
            <person name="Prochnik S."/>
            <person name="Shu S."/>
            <person name="Chapman J."/>
            <person name="Pitluck S."/>
            <person name="Schmutz J."/>
            <person name="Rokhsar D."/>
        </authorList>
    </citation>
    <scope>NUCLEOTIDE SEQUENCE</scope>
</reference>